<name>A0A5J6MFT3_9PROT</name>
<dbReference type="KEGG" id="htq:FRZ44_15620"/>
<dbReference type="InterPro" id="IPR002347">
    <property type="entry name" value="SDR_fam"/>
</dbReference>
<reference evidence="4 5" key="1">
    <citation type="submission" date="2019-08" db="EMBL/GenBank/DDBJ databases">
        <title>Hyperibacter terrae gen. nov., sp. nov. and Hyperibacter viscosus sp. nov., two new members in the family Rhodospirillaceae isolated from the rhizosphere of Hypericum perforatum.</title>
        <authorList>
            <person name="Noviana Z."/>
        </authorList>
    </citation>
    <scope>NUCLEOTIDE SEQUENCE [LARGE SCALE GENOMIC DNA]</scope>
    <source>
        <strain evidence="4 5">R5913</strain>
    </source>
</reference>
<organism evidence="4 5">
    <name type="scientific">Hypericibacter terrae</name>
    <dbReference type="NCBI Taxonomy" id="2602015"/>
    <lineage>
        <taxon>Bacteria</taxon>
        <taxon>Pseudomonadati</taxon>
        <taxon>Pseudomonadota</taxon>
        <taxon>Alphaproteobacteria</taxon>
        <taxon>Rhodospirillales</taxon>
        <taxon>Dongiaceae</taxon>
        <taxon>Hypericibacter</taxon>
    </lineage>
</organism>
<dbReference type="Pfam" id="PF00106">
    <property type="entry name" value="adh_short"/>
    <property type="match status" value="1"/>
</dbReference>
<protein>
    <submittedName>
        <fullName evidence="4">Oxidoreductase</fullName>
    </submittedName>
</protein>
<evidence type="ECO:0000313" key="5">
    <source>
        <dbReference type="Proteomes" id="UP000326202"/>
    </source>
</evidence>
<comment type="similarity">
    <text evidence="1">Belongs to the short-chain dehydrogenases/reductases (SDR) family.</text>
</comment>
<dbReference type="PRINTS" id="PR00081">
    <property type="entry name" value="GDHRDH"/>
</dbReference>
<dbReference type="EMBL" id="CP042906">
    <property type="protein sequence ID" value="QEX16269.1"/>
    <property type="molecule type" value="Genomic_DNA"/>
</dbReference>
<dbReference type="Gene3D" id="3.40.50.720">
    <property type="entry name" value="NAD(P)-binding Rossmann-like Domain"/>
    <property type="match status" value="1"/>
</dbReference>
<evidence type="ECO:0000313" key="4">
    <source>
        <dbReference type="EMBL" id="QEX16269.1"/>
    </source>
</evidence>
<dbReference type="CDD" id="cd05233">
    <property type="entry name" value="SDR_c"/>
    <property type="match status" value="1"/>
</dbReference>
<evidence type="ECO:0000256" key="2">
    <source>
        <dbReference type="ARBA" id="ARBA00023002"/>
    </source>
</evidence>
<gene>
    <name evidence="4" type="ORF">FRZ44_15620</name>
</gene>
<dbReference type="SUPFAM" id="SSF51735">
    <property type="entry name" value="NAD(P)-binding Rossmann-fold domains"/>
    <property type="match status" value="1"/>
</dbReference>
<dbReference type="GO" id="GO:0016020">
    <property type="term" value="C:membrane"/>
    <property type="evidence" value="ECO:0007669"/>
    <property type="project" value="TreeGrafter"/>
</dbReference>
<dbReference type="InterPro" id="IPR020904">
    <property type="entry name" value="Sc_DH/Rdtase_CS"/>
</dbReference>
<dbReference type="InterPro" id="IPR057326">
    <property type="entry name" value="KR_dom"/>
</dbReference>
<evidence type="ECO:0000256" key="1">
    <source>
        <dbReference type="ARBA" id="ARBA00006484"/>
    </source>
</evidence>
<dbReference type="OrthoDB" id="9790785at2"/>
<keyword evidence="2" id="KW-0560">Oxidoreductase</keyword>
<dbReference type="SMART" id="SM00822">
    <property type="entry name" value="PKS_KR"/>
    <property type="match status" value="1"/>
</dbReference>
<keyword evidence="5" id="KW-1185">Reference proteome</keyword>
<dbReference type="PROSITE" id="PS00061">
    <property type="entry name" value="ADH_SHORT"/>
    <property type="match status" value="1"/>
</dbReference>
<dbReference type="RefSeq" id="WP_151176647.1">
    <property type="nucleotide sequence ID" value="NZ_CP042906.1"/>
</dbReference>
<dbReference type="InterPro" id="IPR036291">
    <property type="entry name" value="NAD(P)-bd_dom_sf"/>
</dbReference>
<dbReference type="Proteomes" id="UP000326202">
    <property type="component" value="Chromosome"/>
</dbReference>
<evidence type="ECO:0000259" key="3">
    <source>
        <dbReference type="SMART" id="SM00822"/>
    </source>
</evidence>
<dbReference type="AlphaFoldDB" id="A0A5J6MFT3"/>
<dbReference type="PANTHER" id="PTHR44196">
    <property type="entry name" value="DEHYDROGENASE/REDUCTASE SDR FAMILY MEMBER 7B"/>
    <property type="match status" value="1"/>
</dbReference>
<feature type="domain" description="Ketoreductase" evidence="3">
    <location>
        <begin position="11"/>
        <end position="196"/>
    </location>
</feature>
<sequence>MSPTPRRLEGRVAVITGASRGIGAAVARRFAAEGAHLILVARTVGGLEEIDDEVKKLGGSATLCPFDLTDYAAIDRLGAAIFERWKKLDILVANAGLLGTLTPLAHIKPKEWDQVLAVNLTANWRLIRSLDPLLRASPSGRAIFVTSGAGQGMRAYWGTYAVSKAALEMLATTYAAETQKTNLRVNMIDPGRIRTGMRAAAYPGEDPKTLPPPEHVTDLMVELASPECTKHGERITVPGVAK</sequence>
<dbReference type="PANTHER" id="PTHR44196:SF1">
    <property type="entry name" value="DEHYDROGENASE_REDUCTASE SDR FAMILY MEMBER 7B"/>
    <property type="match status" value="1"/>
</dbReference>
<accession>A0A5J6MFT3</accession>
<proteinExistence type="inferred from homology"/>
<dbReference type="GO" id="GO:0016491">
    <property type="term" value="F:oxidoreductase activity"/>
    <property type="evidence" value="ECO:0007669"/>
    <property type="project" value="UniProtKB-KW"/>
</dbReference>